<sequence length="445" mass="48626">MQSAKSPPSNSSLDETSQPGPSVPISGPSPHARPISSGTPQVLPSAAAARKKKLEDDPWSTDICLQSVKCLNCGHCVRLSTKSLFDNHHWIKHKERCIPKGDRRKKKDHPPSSSTSSASNRPRKAQAYKAPPRIRRVPHAKPSGYVNQNRAVSVSSSISSLTPISTPPLTSDNEEDLYSAEETESLPVPPPPLIPLYTTSKKCDNLTEQYLARAHGIQIHSPWDGPSPPNSSTVSSEPSLSGSLNTSDDAINWRSWDWSQLRMADFKDQHLSDEDEGETLGTHTAFLRVWHTESESDNRTPTTSDQLMTEDGKAADVNTTGVKAADSSFSSSVASYLNEATEEDKLGVELDKPPTLPRVRRQMPQRYSPSLIRSLHSFPKQQVKRERGKPYLRFGGNVNVGVNAFTTSTTSTAITTAEAADNSYSSSSSSLVTSTFESRGNTQFE</sequence>
<feature type="compositionally biased region" description="Polar residues" evidence="1">
    <location>
        <begin position="230"/>
        <end position="246"/>
    </location>
</feature>
<dbReference type="AlphaFoldDB" id="A0A8H5H9Q9"/>
<dbReference type="OrthoDB" id="2880777at2759"/>
<feature type="compositionally biased region" description="Low complexity" evidence="1">
    <location>
        <begin position="17"/>
        <end position="30"/>
    </location>
</feature>
<evidence type="ECO:0000313" key="2">
    <source>
        <dbReference type="EMBL" id="KAF5379363.1"/>
    </source>
</evidence>
<reference evidence="2 3" key="1">
    <citation type="journal article" date="2020" name="ISME J.">
        <title>Uncovering the hidden diversity of litter-decomposition mechanisms in mushroom-forming fungi.</title>
        <authorList>
            <person name="Floudas D."/>
            <person name="Bentzer J."/>
            <person name="Ahren D."/>
            <person name="Johansson T."/>
            <person name="Persson P."/>
            <person name="Tunlid A."/>
        </authorList>
    </citation>
    <scope>NUCLEOTIDE SEQUENCE [LARGE SCALE GENOMIC DNA]</scope>
    <source>
        <strain evidence="2 3">CBS 406.79</strain>
    </source>
</reference>
<feature type="region of interest" description="Disordered" evidence="1">
    <location>
        <begin position="97"/>
        <end position="192"/>
    </location>
</feature>
<feature type="compositionally biased region" description="Acidic residues" evidence="1">
    <location>
        <begin position="172"/>
        <end position="184"/>
    </location>
</feature>
<feature type="region of interest" description="Disordered" evidence="1">
    <location>
        <begin position="219"/>
        <end position="246"/>
    </location>
</feature>
<dbReference type="Proteomes" id="UP000518752">
    <property type="component" value="Unassembled WGS sequence"/>
</dbReference>
<feature type="region of interest" description="Disordered" evidence="1">
    <location>
        <begin position="419"/>
        <end position="445"/>
    </location>
</feature>
<gene>
    <name evidence="2" type="ORF">D9757_007610</name>
</gene>
<feature type="compositionally biased region" description="Polar residues" evidence="1">
    <location>
        <begin position="431"/>
        <end position="445"/>
    </location>
</feature>
<organism evidence="2 3">
    <name type="scientific">Collybiopsis confluens</name>
    <dbReference type="NCBI Taxonomy" id="2823264"/>
    <lineage>
        <taxon>Eukaryota</taxon>
        <taxon>Fungi</taxon>
        <taxon>Dikarya</taxon>
        <taxon>Basidiomycota</taxon>
        <taxon>Agaricomycotina</taxon>
        <taxon>Agaricomycetes</taxon>
        <taxon>Agaricomycetidae</taxon>
        <taxon>Agaricales</taxon>
        <taxon>Marasmiineae</taxon>
        <taxon>Omphalotaceae</taxon>
        <taxon>Collybiopsis</taxon>
    </lineage>
</organism>
<feature type="region of interest" description="Disordered" evidence="1">
    <location>
        <begin position="1"/>
        <end position="56"/>
    </location>
</feature>
<keyword evidence="3" id="KW-1185">Reference proteome</keyword>
<evidence type="ECO:0000313" key="3">
    <source>
        <dbReference type="Proteomes" id="UP000518752"/>
    </source>
</evidence>
<name>A0A8H5H9Q9_9AGAR</name>
<accession>A0A8H5H9Q9</accession>
<feature type="compositionally biased region" description="Low complexity" evidence="1">
    <location>
        <begin position="419"/>
        <end position="430"/>
    </location>
</feature>
<proteinExistence type="predicted"/>
<feature type="compositionally biased region" description="Polar residues" evidence="1">
    <location>
        <begin position="1"/>
        <end position="16"/>
    </location>
</feature>
<evidence type="ECO:0000256" key="1">
    <source>
        <dbReference type="SAM" id="MobiDB-lite"/>
    </source>
</evidence>
<protein>
    <submittedName>
        <fullName evidence="2">Uncharacterized protein</fullName>
    </submittedName>
</protein>
<feature type="compositionally biased region" description="Basic residues" evidence="1">
    <location>
        <begin position="121"/>
        <end position="139"/>
    </location>
</feature>
<feature type="compositionally biased region" description="Low complexity" evidence="1">
    <location>
        <begin position="152"/>
        <end position="171"/>
    </location>
</feature>
<comment type="caution">
    <text evidence="2">The sequence shown here is derived from an EMBL/GenBank/DDBJ whole genome shotgun (WGS) entry which is preliminary data.</text>
</comment>
<dbReference type="EMBL" id="JAACJN010000070">
    <property type="protein sequence ID" value="KAF5379363.1"/>
    <property type="molecule type" value="Genomic_DNA"/>
</dbReference>